<evidence type="ECO:0000256" key="2">
    <source>
        <dbReference type="ARBA" id="ARBA00034247"/>
    </source>
</evidence>
<proteinExistence type="predicted"/>
<evidence type="ECO:0000256" key="1">
    <source>
        <dbReference type="ARBA" id="ARBA00012528"/>
    </source>
</evidence>
<dbReference type="EMBL" id="JABSNM010000004">
    <property type="protein sequence ID" value="NRT55501.1"/>
    <property type="molecule type" value="Genomic_DNA"/>
</dbReference>
<feature type="transmembrane region" description="Helical" evidence="3">
    <location>
        <begin position="92"/>
        <end position="114"/>
    </location>
</feature>
<keyword evidence="3" id="KW-0472">Membrane</keyword>
<dbReference type="InterPro" id="IPR000160">
    <property type="entry name" value="GGDEF_dom"/>
</dbReference>
<dbReference type="Gene3D" id="3.30.70.270">
    <property type="match status" value="1"/>
</dbReference>
<dbReference type="InterPro" id="IPR050469">
    <property type="entry name" value="Diguanylate_Cyclase"/>
</dbReference>
<dbReference type="PANTHER" id="PTHR45138:SF9">
    <property type="entry name" value="DIGUANYLATE CYCLASE DGCM-RELATED"/>
    <property type="match status" value="1"/>
</dbReference>
<protein>
    <recommendedName>
        <fullName evidence="1">diguanylate cyclase</fullName>
        <ecNumber evidence="1">2.7.7.65</ecNumber>
    </recommendedName>
</protein>
<feature type="transmembrane region" description="Helical" evidence="3">
    <location>
        <begin position="153"/>
        <end position="170"/>
    </location>
</feature>
<gene>
    <name evidence="5" type="ORF">HNQ01_001213</name>
</gene>
<dbReference type="EC" id="2.7.7.65" evidence="1"/>
<feature type="transmembrane region" description="Helical" evidence="3">
    <location>
        <begin position="37"/>
        <end position="56"/>
    </location>
</feature>
<dbReference type="PROSITE" id="PS50887">
    <property type="entry name" value="GGDEF"/>
    <property type="match status" value="1"/>
</dbReference>
<sequence length="399" mass="43533">MINDIATLLLALLLCHALLLTHLLSVRRTVLGRRPEIRLLLLASLAMSCGDLLMMLRGQLPGPFWLVLSNSVIAAGARLMSVSARCLLVGRGLCRIDLTCWLAGSVGMMVLVALKLPYSWIVSWVSLWLTLLLLPALLLLMHHGRRSERALRMVLGGCVICLLSTLTRAVEPHLAAQEPVSLLQPASPLSGWLFLAMTFGAFSIQFGLLMASFERSAAQLEQMATTDGLTGCLNRGATRALVGHEIERSRREQRPLALVLLDLDHFKRINDDHGHAAGDAVLQGFAQAVRSRLRQSDIFGRMGGEEFCVVLPSTDRAGAHEVVDALRREIERMTVTPPGGAGRLRVTVSAGTVVFDPLVERLTPSADQLFARADVLLYRAKHAGRNQVQTSGWVSLTPV</sequence>
<keyword evidence="3" id="KW-0812">Transmembrane</keyword>
<keyword evidence="3" id="KW-1133">Transmembrane helix</keyword>
<keyword evidence="6" id="KW-1185">Reference proteome</keyword>
<feature type="transmembrane region" description="Helical" evidence="3">
    <location>
        <begin position="120"/>
        <end position="141"/>
    </location>
</feature>
<evidence type="ECO:0000313" key="5">
    <source>
        <dbReference type="EMBL" id="NRT55501.1"/>
    </source>
</evidence>
<feature type="transmembrane region" description="Helical" evidence="3">
    <location>
        <begin position="62"/>
        <end position="80"/>
    </location>
</feature>
<feature type="transmembrane region" description="Helical" evidence="3">
    <location>
        <begin position="6"/>
        <end position="25"/>
    </location>
</feature>
<dbReference type="CDD" id="cd01949">
    <property type="entry name" value="GGDEF"/>
    <property type="match status" value="1"/>
</dbReference>
<evidence type="ECO:0000259" key="4">
    <source>
        <dbReference type="PROSITE" id="PS50887"/>
    </source>
</evidence>
<name>A0ABX2FZN1_9BURK</name>
<accession>A0ABX2FZN1</accession>
<evidence type="ECO:0000256" key="3">
    <source>
        <dbReference type="SAM" id="Phobius"/>
    </source>
</evidence>
<dbReference type="InterPro" id="IPR043128">
    <property type="entry name" value="Rev_trsase/Diguanyl_cyclase"/>
</dbReference>
<dbReference type="PANTHER" id="PTHR45138">
    <property type="entry name" value="REGULATORY COMPONENTS OF SENSORY TRANSDUCTION SYSTEM"/>
    <property type="match status" value="1"/>
</dbReference>
<dbReference type="RefSeq" id="WP_173804475.1">
    <property type="nucleotide sequence ID" value="NZ_JABSNM010000004.1"/>
</dbReference>
<comment type="caution">
    <text evidence="5">The sequence shown here is derived from an EMBL/GenBank/DDBJ whole genome shotgun (WGS) entry which is preliminary data.</text>
</comment>
<comment type="catalytic activity">
    <reaction evidence="2">
        <text>2 GTP = 3',3'-c-di-GMP + 2 diphosphate</text>
        <dbReference type="Rhea" id="RHEA:24898"/>
        <dbReference type="ChEBI" id="CHEBI:33019"/>
        <dbReference type="ChEBI" id="CHEBI:37565"/>
        <dbReference type="ChEBI" id="CHEBI:58805"/>
        <dbReference type="EC" id="2.7.7.65"/>
    </reaction>
</comment>
<feature type="domain" description="GGDEF" evidence="4">
    <location>
        <begin position="254"/>
        <end position="393"/>
    </location>
</feature>
<dbReference type="NCBIfam" id="TIGR00254">
    <property type="entry name" value="GGDEF"/>
    <property type="match status" value="1"/>
</dbReference>
<organism evidence="5 6">
    <name type="scientific">Sphaerotilus uruguayifluvii</name>
    <dbReference type="NCBI Taxonomy" id="2735897"/>
    <lineage>
        <taxon>Bacteria</taxon>
        <taxon>Pseudomonadati</taxon>
        <taxon>Pseudomonadota</taxon>
        <taxon>Betaproteobacteria</taxon>
        <taxon>Burkholderiales</taxon>
        <taxon>Sphaerotilaceae</taxon>
        <taxon>Sphaerotilus</taxon>
    </lineage>
</organism>
<dbReference type="SMART" id="SM00267">
    <property type="entry name" value="GGDEF"/>
    <property type="match status" value="1"/>
</dbReference>
<dbReference type="InterPro" id="IPR029787">
    <property type="entry name" value="Nucleotide_cyclase"/>
</dbReference>
<reference evidence="5 6" key="1">
    <citation type="submission" date="2020-05" db="EMBL/GenBank/DDBJ databases">
        <title>Genomic Encyclopedia of Type Strains, Phase IV (KMG-V): Genome sequencing to study the core and pangenomes of soil and plant-associated prokaryotes.</title>
        <authorList>
            <person name="Whitman W."/>
        </authorList>
    </citation>
    <scope>NUCLEOTIDE SEQUENCE [LARGE SCALE GENOMIC DNA]</scope>
    <source>
        <strain evidence="5 6">C29</strain>
    </source>
</reference>
<dbReference type="Pfam" id="PF00990">
    <property type="entry name" value="GGDEF"/>
    <property type="match status" value="1"/>
</dbReference>
<evidence type="ECO:0000313" key="6">
    <source>
        <dbReference type="Proteomes" id="UP001516061"/>
    </source>
</evidence>
<dbReference type="SUPFAM" id="SSF55073">
    <property type="entry name" value="Nucleotide cyclase"/>
    <property type="match status" value="1"/>
</dbReference>
<dbReference type="Proteomes" id="UP001516061">
    <property type="component" value="Unassembled WGS sequence"/>
</dbReference>
<feature type="transmembrane region" description="Helical" evidence="3">
    <location>
        <begin position="190"/>
        <end position="213"/>
    </location>
</feature>